<dbReference type="PANTHER" id="PTHR15462">
    <property type="entry name" value="SERINE PROTEASE"/>
    <property type="match status" value="1"/>
</dbReference>
<dbReference type="KEGG" id="lit:FPZ52_08845"/>
<protein>
    <submittedName>
        <fullName evidence="5">S1 family peptidase</fullName>
    </submittedName>
</protein>
<accession>A0A5B8I9M5</accession>
<evidence type="ECO:0000313" key="6">
    <source>
        <dbReference type="Proteomes" id="UP000318483"/>
    </source>
</evidence>
<reference evidence="5 6" key="1">
    <citation type="submission" date="2019-07" db="EMBL/GenBank/DDBJ databases">
        <title>Litoreibacter alkalisoli sp. nov., isolated from saline-alkaline soil.</title>
        <authorList>
            <person name="Wang S."/>
            <person name="Xu L."/>
            <person name="Xing Y.-T."/>
            <person name="Sun J.-Q."/>
        </authorList>
    </citation>
    <scope>NUCLEOTIDE SEQUENCE [LARGE SCALE GENOMIC DNA]</scope>
    <source>
        <strain evidence="5 6">LN3S51</strain>
    </source>
</reference>
<dbReference type="InterPro" id="IPR009003">
    <property type="entry name" value="Peptidase_S1_PA"/>
</dbReference>
<dbReference type="GO" id="GO:0004252">
    <property type="term" value="F:serine-type endopeptidase activity"/>
    <property type="evidence" value="ECO:0007669"/>
    <property type="project" value="InterPro"/>
</dbReference>
<dbReference type="Gene3D" id="2.40.10.10">
    <property type="entry name" value="Trypsin-like serine proteases"/>
    <property type="match status" value="2"/>
</dbReference>
<dbReference type="RefSeq" id="WP_146365093.1">
    <property type="nucleotide sequence ID" value="NZ_CP042261.1"/>
</dbReference>
<dbReference type="InterPro" id="IPR050966">
    <property type="entry name" value="Glutamyl_endopeptidase"/>
</dbReference>
<dbReference type="InterPro" id="IPR018114">
    <property type="entry name" value="TRYPSIN_HIS"/>
</dbReference>
<evidence type="ECO:0000256" key="1">
    <source>
        <dbReference type="ARBA" id="ARBA00022729"/>
    </source>
</evidence>
<dbReference type="OrthoDB" id="267336at2"/>
<feature type="domain" description="Peptidase S1" evidence="4">
    <location>
        <begin position="22"/>
        <end position="211"/>
    </location>
</feature>
<keyword evidence="6" id="KW-1185">Reference proteome</keyword>
<dbReference type="AlphaFoldDB" id="A0A5B8I9M5"/>
<dbReference type="SUPFAM" id="SSF50494">
    <property type="entry name" value="Trypsin-like serine proteases"/>
    <property type="match status" value="1"/>
</dbReference>
<dbReference type="InterPro" id="IPR001254">
    <property type="entry name" value="Trypsin_dom"/>
</dbReference>
<sequence>MLLRVLFLCLLALPALAENSQRHLMTDTEQAEWPAVGRLNVGGQGHCTATLIAPDLVLTAAHCVYNRRTAAMWRPERLHFLPGYRKGDYLAHGIGAALIAPDCEVTEHISECDIILIRLAEPMPATIEPVPPALSVHVGDRVDTLSYGRDRSQLLSRQSDCRITKRRDMLLLTDCEATPGVSGAPLVITSPHGPKVAGVISAVIDAAPPAIRGDALAVSTDQVTLERLFQENRVPRGSSRSPLDSRKSLPKSVSSGRRFGFRYANRPVQMEGFT</sequence>
<dbReference type="SMART" id="SM00020">
    <property type="entry name" value="Tryp_SPc"/>
    <property type="match status" value="1"/>
</dbReference>
<feature type="signal peptide" evidence="3">
    <location>
        <begin position="1"/>
        <end position="17"/>
    </location>
</feature>
<dbReference type="PRINTS" id="PR00722">
    <property type="entry name" value="CHYMOTRYPSIN"/>
</dbReference>
<evidence type="ECO:0000259" key="4">
    <source>
        <dbReference type="SMART" id="SM00020"/>
    </source>
</evidence>
<proteinExistence type="predicted"/>
<feature type="region of interest" description="Disordered" evidence="2">
    <location>
        <begin position="231"/>
        <end position="254"/>
    </location>
</feature>
<name>A0A5B8I9M5_9RHOB</name>
<dbReference type="GO" id="GO:0006508">
    <property type="term" value="P:proteolysis"/>
    <property type="evidence" value="ECO:0007669"/>
    <property type="project" value="InterPro"/>
</dbReference>
<evidence type="ECO:0000256" key="2">
    <source>
        <dbReference type="SAM" id="MobiDB-lite"/>
    </source>
</evidence>
<dbReference type="EMBL" id="CP042261">
    <property type="protein sequence ID" value="QDY69716.1"/>
    <property type="molecule type" value="Genomic_DNA"/>
</dbReference>
<dbReference type="Proteomes" id="UP000318483">
    <property type="component" value="Chromosome"/>
</dbReference>
<dbReference type="PROSITE" id="PS00134">
    <property type="entry name" value="TRYPSIN_HIS"/>
    <property type="match status" value="1"/>
</dbReference>
<dbReference type="InterPro" id="IPR043504">
    <property type="entry name" value="Peptidase_S1_PA_chymotrypsin"/>
</dbReference>
<keyword evidence="1 3" id="KW-0732">Signal</keyword>
<dbReference type="InterPro" id="IPR001314">
    <property type="entry name" value="Peptidase_S1A"/>
</dbReference>
<dbReference type="Pfam" id="PF00089">
    <property type="entry name" value="Trypsin"/>
    <property type="match status" value="1"/>
</dbReference>
<gene>
    <name evidence="5" type="ORF">FPZ52_08845</name>
</gene>
<feature type="chain" id="PRO_5022665631" evidence="3">
    <location>
        <begin position="18"/>
        <end position="274"/>
    </location>
</feature>
<organism evidence="5 6">
    <name type="scientific">Qingshengfaniella alkalisoli</name>
    <dbReference type="NCBI Taxonomy" id="2599296"/>
    <lineage>
        <taxon>Bacteria</taxon>
        <taxon>Pseudomonadati</taxon>
        <taxon>Pseudomonadota</taxon>
        <taxon>Alphaproteobacteria</taxon>
        <taxon>Rhodobacterales</taxon>
        <taxon>Paracoccaceae</taxon>
        <taxon>Qingshengfaniella</taxon>
    </lineage>
</organism>
<dbReference type="PANTHER" id="PTHR15462:SF8">
    <property type="entry name" value="SERINE PROTEASE"/>
    <property type="match status" value="1"/>
</dbReference>
<evidence type="ECO:0000313" key="5">
    <source>
        <dbReference type="EMBL" id="QDY69716.1"/>
    </source>
</evidence>
<evidence type="ECO:0000256" key="3">
    <source>
        <dbReference type="SAM" id="SignalP"/>
    </source>
</evidence>